<proteinExistence type="predicted"/>
<dbReference type="SUPFAM" id="SSF54928">
    <property type="entry name" value="RNA-binding domain, RBD"/>
    <property type="match status" value="1"/>
</dbReference>
<dbReference type="InterPro" id="IPR038461">
    <property type="entry name" value="Schlafen_AlbA_2_dom_sf"/>
</dbReference>
<dbReference type="PROSITE" id="PS50102">
    <property type="entry name" value="RRM"/>
    <property type="match status" value="1"/>
</dbReference>
<evidence type="ECO:0000313" key="3">
    <source>
        <dbReference type="Proteomes" id="UP000217994"/>
    </source>
</evidence>
<dbReference type="Gene3D" id="3.30.950.30">
    <property type="entry name" value="Schlafen, AAA domain"/>
    <property type="match status" value="1"/>
</dbReference>
<sequence length="620" mass="69871">MSAIATAERARTAIELGESHFREFKSALEGRPGEKRKRPAKEIATDIAQTLVAFANADGGELLVGVEDNGDVTGLLGLSPGELNILENAPTERVFKNTPLPSVKRQKIKIDEKEILYFSVPKSTEFVHMTSDGRCLQRRDLESAPVAAEMIQFDRKEKASREYDRQFIDGVTADDLDLELVRVVADQVLKGMSPEKCLQYLELAEYGMSQLRYRRAALLLFAKNPTKWHPRLQVRILKVDGDEVKTGEAYNIVSDQTTHGNILTLVDSAWEALRPHLVQTKIDKHARFEQRAIYPELACREAVLNSIAHRDYADEGRGTEIYIFDNNLEIRNPGPLLTTIRMEDIVGKKGVHQSRNTYVARVLRELGYMRELGEGMRRIYDLMHSNELAPPKLASAPEGFSITLTNKAMYSPKDLLWLSQFDAFDLDRKQKAIVLLGQGGRIFSAANVWDAVGIVDTEDYRKLVDSLMKFGILQNEVERTVAQKRARSKKIPYREYPRYRIGLPPTQVDVVPSNSTQGDLDLSDAEVEQGEALSRRLHVGNVPPNATNQKLFEIFSEFGDIVDLRVPRSKSIAKGFAFVEFATVDSATIVLNRGENHSIMYDDRKLVINVALKKTANLRE</sequence>
<dbReference type="SMART" id="SM00360">
    <property type="entry name" value="RRM"/>
    <property type="match status" value="1"/>
</dbReference>
<dbReference type="GeneID" id="69000536"/>
<name>A0A2A4FLK8_9BURK</name>
<dbReference type="Pfam" id="PF13749">
    <property type="entry name" value="HATPase_c_4"/>
    <property type="match status" value="1"/>
</dbReference>
<dbReference type="PANTHER" id="PTHR30595">
    <property type="entry name" value="GLPR-RELATED TRANSCRIPTIONAL REPRESSOR"/>
    <property type="match status" value="1"/>
</dbReference>
<dbReference type="InterPro" id="IPR007421">
    <property type="entry name" value="Schlafen_AlbA_2_dom"/>
</dbReference>
<accession>A0A2A4FLK8</accession>
<dbReference type="InterPro" id="IPR000504">
    <property type="entry name" value="RRM_dom"/>
</dbReference>
<dbReference type="RefSeq" id="WP_084908637.1">
    <property type="nucleotide sequence ID" value="NZ_CP020738.1"/>
</dbReference>
<dbReference type="InterPro" id="IPR038475">
    <property type="entry name" value="RecG_C_sf"/>
</dbReference>
<dbReference type="Gene3D" id="3.30.70.330">
    <property type="match status" value="1"/>
</dbReference>
<evidence type="ECO:0000313" key="2">
    <source>
        <dbReference type="EMBL" id="PCE33296.1"/>
    </source>
</evidence>
<dbReference type="Proteomes" id="UP000217994">
    <property type="component" value="Unassembled WGS sequence"/>
</dbReference>
<dbReference type="GO" id="GO:0003723">
    <property type="term" value="F:RNA binding"/>
    <property type="evidence" value="ECO:0007669"/>
    <property type="project" value="InterPro"/>
</dbReference>
<dbReference type="EMBL" id="MTZU01000019">
    <property type="protein sequence ID" value="PCE33296.1"/>
    <property type="molecule type" value="Genomic_DNA"/>
</dbReference>
<dbReference type="CDD" id="cd00590">
    <property type="entry name" value="RRM_SF"/>
    <property type="match status" value="1"/>
</dbReference>
<reference evidence="2 3" key="1">
    <citation type="submission" date="2017-01" db="EMBL/GenBank/DDBJ databases">
        <title>Whole-Genome Shotgun Sequencing of Two beta-Proteobacterial Species in Search of the Bulgecin Biosynthetic Cluster.</title>
        <authorList>
            <person name="Horsman M.E."/>
            <person name="Marous D.R."/>
            <person name="Li R."/>
            <person name="Oliver R.A."/>
            <person name="Byun B."/>
            <person name="Emrich S.J."/>
            <person name="Boggess B."/>
            <person name="Townsend C.A."/>
            <person name="Mobashery S."/>
        </authorList>
    </citation>
    <scope>NUCLEOTIDE SEQUENCE [LARGE SCALE GENOMIC DNA]</scope>
    <source>
        <strain evidence="2 3">ATCC 31433</strain>
    </source>
</reference>
<dbReference type="Pfam" id="PF04326">
    <property type="entry name" value="SLFN_AlbA_2"/>
    <property type="match status" value="1"/>
</dbReference>
<dbReference type="InterPro" id="IPR012677">
    <property type="entry name" value="Nucleotide-bd_a/b_plait_sf"/>
</dbReference>
<feature type="domain" description="RRM" evidence="1">
    <location>
        <begin position="535"/>
        <end position="613"/>
    </location>
</feature>
<organism evidence="2 3">
    <name type="scientific">Burkholderia ubonensis subsp. mesacidophila</name>
    <dbReference type="NCBI Taxonomy" id="265293"/>
    <lineage>
        <taxon>Bacteria</taxon>
        <taxon>Pseudomonadati</taxon>
        <taxon>Pseudomonadota</taxon>
        <taxon>Betaproteobacteria</taxon>
        <taxon>Burkholderiales</taxon>
        <taxon>Burkholderiaceae</taxon>
        <taxon>Burkholderia</taxon>
        <taxon>Burkholderia cepacia complex</taxon>
    </lineage>
</organism>
<comment type="caution">
    <text evidence="2">The sequence shown here is derived from an EMBL/GenBank/DDBJ whole genome shotgun (WGS) entry which is preliminary data.</text>
</comment>
<gene>
    <name evidence="2" type="ORF">BZL54_06155</name>
</gene>
<dbReference type="Gene3D" id="3.30.565.60">
    <property type="match status" value="1"/>
</dbReference>
<protein>
    <recommendedName>
        <fullName evidence="1">RRM domain-containing protein</fullName>
    </recommendedName>
</protein>
<dbReference type="Pfam" id="PF00076">
    <property type="entry name" value="RRM_1"/>
    <property type="match status" value="1"/>
</dbReference>
<dbReference type="InterPro" id="IPR035979">
    <property type="entry name" value="RBD_domain_sf"/>
</dbReference>
<dbReference type="PANTHER" id="PTHR30595:SF6">
    <property type="entry name" value="SCHLAFEN ALBA-2 DOMAIN-CONTAINING PROTEIN"/>
    <property type="match status" value="1"/>
</dbReference>
<evidence type="ECO:0000259" key="1">
    <source>
        <dbReference type="PROSITE" id="PS50102"/>
    </source>
</evidence>
<dbReference type="AlphaFoldDB" id="A0A2A4FLK8"/>